<evidence type="ECO:0000313" key="2">
    <source>
        <dbReference type="EMBL" id="GBP46948.1"/>
    </source>
</evidence>
<name>A0A4C1W6F7_EUMVA</name>
<gene>
    <name evidence="2" type="ORF">EVAR_30980_1</name>
</gene>
<dbReference type="EMBL" id="BGZK01000492">
    <property type="protein sequence ID" value="GBP46948.1"/>
    <property type="molecule type" value="Genomic_DNA"/>
</dbReference>
<accession>A0A4C1W6F7</accession>
<evidence type="ECO:0000256" key="1">
    <source>
        <dbReference type="SAM" id="MobiDB-lite"/>
    </source>
</evidence>
<dbReference type="Proteomes" id="UP000299102">
    <property type="component" value="Unassembled WGS sequence"/>
</dbReference>
<sequence length="80" mass="9167">MTAMRLGKVPTRRADVANSILIMKQPWNICSVFIQIDVQCLHTMIDIGIKIHSGTGNKIRNRDRDENLEGDWGQNSKFRI</sequence>
<dbReference type="AlphaFoldDB" id="A0A4C1W6F7"/>
<evidence type="ECO:0000313" key="3">
    <source>
        <dbReference type="Proteomes" id="UP000299102"/>
    </source>
</evidence>
<protein>
    <submittedName>
        <fullName evidence="2">Uncharacterized protein</fullName>
    </submittedName>
</protein>
<comment type="caution">
    <text evidence="2">The sequence shown here is derived from an EMBL/GenBank/DDBJ whole genome shotgun (WGS) entry which is preliminary data.</text>
</comment>
<organism evidence="2 3">
    <name type="scientific">Eumeta variegata</name>
    <name type="common">Bagworm moth</name>
    <name type="synonym">Eumeta japonica</name>
    <dbReference type="NCBI Taxonomy" id="151549"/>
    <lineage>
        <taxon>Eukaryota</taxon>
        <taxon>Metazoa</taxon>
        <taxon>Ecdysozoa</taxon>
        <taxon>Arthropoda</taxon>
        <taxon>Hexapoda</taxon>
        <taxon>Insecta</taxon>
        <taxon>Pterygota</taxon>
        <taxon>Neoptera</taxon>
        <taxon>Endopterygota</taxon>
        <taxon>Lepidoptera</taxon>
        <taxon>Glossata</taxon>
        <taxon>Ditrysia</taxon>
        <taxon>Tineoidea</taxon>
        <taxon>Psychidae</taxon>
        <taxon>Oiketicinae</taxon>
        <taxon>Eumeta</taxon>
    </lineage>
</organism>
<feature type="region of interest" description="Disordered" evidence="1">
    <location>
        <begin position="56"/>
        <end position="80"/>
    </location>
</feature>
<proteinExistence type="predicted"/>
<reference evidence="2 3" key="1">
    <citation type="journal article" date="2019" name="Commun. Biol.">
        <title>The bagworm genome reveals a unique fibroin gene that provides high tensile strength.</title>
        <authorList>
            <person name="Kono N."/>
            <person name="Nakamura H."/>
            <person name="Ohtoshi R."/>
            <person name="Tomita M."/>
            <person name="Numata K."/>
            <person name="Arakawa K."/>
        </authorList>
    </citation>
    <scope>NUCLEOTIDE SEQUENCE [LARGE SCALE GENOMIC DNA]</scope>
</reference>
<keyword evidence="3" id="KW-1185">Reference proteome</keyword>